<evidence type="ECO:0000256" key="6">
    <source>
        <dbReference type="ARBA" id="ARBA00022842"/>
    </source>
</evidence>
<dbReference type="STRING" id="1561003.Ark11_0996"/>
<dbReference type="PROSITE" id="PS00629">
    <property type="entry name" value="IMP_1"/>
    <property type="match status" value="1"/>
</dbReference>
<dbReference type="InterPro" id="IPR020583">
    <property type="entry name" value="Inositol_monoP_metal-BS"/>
</dbReference>
<reference evidence="10" key="1">
    <citation type="submission" date="2015-11" db="EMBL/GenBank/DDBJ databases">
        <authorList>
            <person name="Seth-Smith H.M.B."/>
        </authorList>
    </citation>
    <scope>NUCLEOTIDE SEQUENCE [LARGE SCALE GENOMIC DNA]</scope>
    <source>
        <strain evidence="10">2013Ark11</strain>
    </source>
</reference>
<evidence type="ECO:0000256" key="8">
    <source>
        <dbReference type="RuleBase" id="RU364068"/>
    </source>
</evidence>
<protein>
    <recommendedName>
        <fullName evidence="8">Inositol-1-monophosphatase</fullName>
        <ecNumber evidence="8">3.1.3.25</ecNumber>
    </recommendedName>
</protein>
<accession>A0A0S4M217</accession>
<dbReference type="EMBL" id="LN906597">
    <property type="protein sequence ID" value="CUT17815.1"/>
    <property type="molecule type" value="Genomic_DNA"/>
</dbReference>
<dbReference type="Gene3D" id="3.30.540.10">
    <property type="entry name" value="Fructose-1,6-Bisphosphatase, subunit A, domain 1"/>
    <property type="match status" value="1"/>
</dbReference>
<keyword evidence="5 8" id="KW-0378">Hydrolase</keyword>
<gene>
    <name evidence="9" type="primary">suhB</name>
    <name evidence="9" type="ORF">Ark11_0996</name>
</gene>
<keyword evidence="6 7" id="KW-0460">Magnesium</keyword>
<dbReference type="PRINTS" id="PR00377">
    <property type="entry name" value="IMPHPHTASES"/>
</dbReference>
<dbReference type="OrthoDB" id="9785695at2"/>
<evidence type="ECO:0000313" key="9">
    <source>
        <dbReference type="EMBL" id="CUT17815.1"/>
    </source>
</evidence>
<dbReference type="PANTHER" id="PTHR20854">
    <property type="entry name" value="INOSITOL MONOPHOSPHATASE"/>
    <property type="match status" value="1"/>
</dbReference>
<comment type="similarity">
    <text evidence="3 8">Belongs to the inositol monophosphatase superfamily.</text>
</comment>
<feature type="binding site" evidence="7">
    <location>
        <position position="210"/>
    </location>
    <ligand>
        <name>Mg(2+)</name>
        <dbReference type="ChEBI" id="CHEBI:18420"/>
        <label>1</label>
        <note>catalytic</note>
    </ligand>
</feature>
<keyword evidence="4 7" id="KW-0479">Metal-binding</keyword>
<organism evidence="9 10">
    <name type="scientific">Candidatus Ichthyocystis hellenicum</name>
    <dbReference type="NCBI Taxonomy" id="1561003"/>
    <lineage>
        <taxon>Bacteria</taxon>
        <taxon>Pseudomonadati</taxon>
        <taxon>Pseudomonadota</taxon>
        <taxon>Betaproteobacteria</taxon>
        <taxon>Burkholderiales</taxon>
        <taxon>Candidatus Ichthyocystis</taxon>
    </lineage>
</organism>
<feature type="binding site" evidence="7">
    <location>
        <position position="67"/>
    </location>
    <ligand>
        <name>Mg(2+)</name>
        <dbReference type="ChEBI" id="CHEBI:18420"/>
        <label>1</label>
        <note>catalytic</note>
    </ligand>
</feature>
<dbReference type="EC" id="3.1.3.25" evidence="8"/>
<evidence type="ECO:0000256" key="2">
    <source>
        <dbReference type="ARBA" id="ARBA00001946"/>
    </source>
</evidence>
<dbReference type="AlphaFoldDB" id="A0A0S4M217"/>
<dbReference type="CDD" id="cd01639">
    <property type="entry name" value="IMPase"/>
    <property type="match status" value="1"/>
</dbReference>
<dbReference type="InterPro" id="IPR022337">
    <property type="entry name" value="Inositol_monophosphatase_SuhB"/>
</dbReference>
<evidence type="ECO:0000256" key="7">
    <source>
        <dbReference type="PIRSR" id="PIRSR600760-2"/>
    </source>
</evidence>
<name>A0A0S4M217_9BURK</name>
<dbReference type="RefSeq" id="WP_157722283.1">
    <property type="nucleotide sequence ID" value="NZ_LN906597.1"/>
</dbReference>
<sequence>MHHYLSTAIKAVRQASSIIIRDSIDKNQIKIKKKEDGTFSTNTDVNAERCIVSMIHNIYPEHDIYSEECGWAYKRNSNSVWYIDPIDGTNNFIHGIPHYAISIGLIERGIVTHGVVYDPNLNEMFTASRGVGAFLNDRRIRVSTCSNISQAHVNICTQKPQKDGDNLTVIQALNSRINSFRVMGSSSLALSYVATGRFDAFFGEKLKTFDIAAGSLLVTEAGGIVSELFPQKNITYLESGDVLASSPKLVTMFIKIMKENINSLDS</sequence>
<feature type="binding site" evidence="7">
    <location>
        <position position="87"/>
    </location>
    <ligand>
        <name>Mg(2+)</name>
        <dbReference type="ChEBI" id="CHEBI:18420"/>
        <label>1</label>
        <note>catalytic</note>
    </ligand>
</feature>
<dbReference type="PRINTS" id="PR01959">
    <property type="entry name" value="SBIMPHPHTASE"/>
</dbReference>
<dbReference type="SUPFAM" id="SSF56655">
    <property type="entry name" value="Carbohydrate phosphatase"/>
    <property type="match status" value="1"/>
</dbReference>
<evidence type="ECO:0000313" key="10">
    <source>
        <dbReference type="Proteomes" id="UP000198651"/>
    </source>
</evidence>
<dbReference type="FunFam" id="3.30.540.10:FF:000003">
    <property type="entry name" value="Inositol-1-monophosphatase"/>
    <property type="match status" value="1"/>
</dbReference>
<dbReference type="InterPro" id="IPR033942">
    <property type="entry name" value="IMPase"/>
</dbReference>
<comment type="catalytic activity">
    <reaction evidence="1 8">
        <text>a myo-inositol phosphate + H2O = myo-inositol + phosphate</text>
        <dbReference type="Rhea" id="RHEA:24056"/>
        <dbReference type="ChEBI" id="CHEBI:15377"/>
        <dbReference type="ChEBI" id="CHEBI:17268"/>
        <dbReference type="ChEBI" id="CHEBI:43474"/>
        <dbReference type="ChEBI" id="CHEBI:84139"/>
        <dbReference type="EC" id="3.1.3.25"/>
    </reaction>
</comment>
<dbReference type="GO" id="GO:0007165">
    <property type="term" value="P:signal transduction"/>
    <property type="evidence" value="ECO:0007669"/>
    <property type="project" value="TreeGrafter"/>
</dbReference>
<dbReference type="InterPro" id="IPR000760">
    <property type="entry name" value="Inositol_monophosphatase-like"/>
</dbReference>
<dbReference type="GO" id="GO:0006020">
    <property type="term" value="P:inositol metabolic process"/>
    <property type="evidence" value="ECO:0007669"/>
    <property type="project" value="TreeGrafter"/>
</dbReference>
<evidence type="ECO:0000256" key="3">
    <source>
        <dbReference type="ARBA" id="ARBA00009759"/>
    </source>
</evidence>
<dbReference type="Proteomes" id="UP000198651">
    <property type="component" value="Chromosome I"/>
</dbReference>
<dbReference type="Pfam" id="PF00459">
    <property type="entry name" value="Inositol_P"/>
    <property type="match status" value="1"/>
</dbReference>
<proteinExistence type="inferred from homology"/>
<keyword evidence="10" id="KW-1185">Reference proteome</keyword>
<dbReference type="PATRIC" id="fig|1561003.3.peg.1019"/>
<comment type="cofactor">
    <cofactor evidence="2 7 8">
        <name>Mg(2+)</name>
        <dbReference type="ChEBI" id="CHEBI:18420"/>
    </cofactor>
</comment>
<evidence type="ECO:0000256" key="4">
    <source>
        <dbReference type="ARBA" id="ARBA00022723"/>
    </source>
</evidence>
<dbReference type="Gene3D" id="3.40.190.80">
    <property type="match status" value="1"/>
</dbReference>
<dbReference type="GO" id="GO:0008934">
    <property type="term" value="F:inositol monophosphate 1-phosphatase activity"/>
    <property type="evidence" value="ECO:0007669"/>
    <property type="project" value="InterPro"/>
</dbReference>
<dbReference type="GO" id="GO:0046872">
    <property type="term" value="F:metal ion binding"/>
    <property type="evidence" value="ECO:0007669"/>
    <property type="project" value="UniProtKB-KW"/>
</dbReference>
<dbReference type="PANTHER" id="PTHR20854:SF4">
    <property type="entry name" value="INOSITOL-1-MONOPHOSPHATASE-RELATED"/>
    <property type="match status" value="1"/>
</dbReference>
<evidence type="ECO:0000256" key="1">
    <source>
        <dbReference type="ARBA" id="ARBA00001033"/>
    </source>
</evidence>
<evidence type="ECO:0000256" key="5">
    <source>
        <dbReference type="ARBA" id="ARBA00022801"/>
    </source>
</evidence>
<feature type="binding site" evidence="7">
    <location>
        <position position="84"/>
    </location>
    <ligand>
        <name>Mg(2+)</name>
        <dbReference type="ChEBI" id="CHEBI:18420"/>
        <label>1</label>
        <note>catalytic</note>
    </ligand>
</feature>
<feature type="binding site" evidence="7">
    <location>
        <position position="86"/>
    </location>
    <ligand>
        <name>Mg(2+)</name>
        <dbReference type="ChEBI" id="CHEBI:18420"/>
        <label>1</label>
        <note>catalytic</note>
    </ligand>
</feature>